<dbReference type="Gene3D" id="1.10.287.2620">
    <property type="match status" value="1"/>
</dbReference>
<name>A0ABR3V0B8_9PEZI</name>
<dbReference type="PANTHER" id="PTHR45703:SF36">
    <property type="entry name" value="DYNEIN HEAVY CHAIN, CYTOPLASMIC"/>
    <property type="match status" value="1"/>
</dbReference>
<comment type="caution">
    <text evidence="2">The sequence shown here is derived from an EMBL/GenBank/DDBJ whole genome shotgun (WGS) entry which is preliminary data.</text>
</comment>
<dbReference type="InterPro" id="IPR013602">
    <property type="entry name" value="Dynein_heavy_linker"/>
</dbReference>
<dbReference type="Pfam" id="PF08393">
    <property type="entry name" value="DHC_N2"/>
    <property type="match status" value="1"/>
</dbReference>
<dbReference type="InterPro" id="IPR042222">
    <property type="entry name" value="Dynein_2_N"/>
</dbReference>
<evidence type="ECO:0000313" key="2">
    <source>
        <dbReference type="EMBL" id="KAL1835214.1"/>
    </source>
</evidence>
<keyword evidence="3" id="KW-1185">Reference proteome</keyword>
<gene>
    <name evidence="2" type="ORF">VTK73DRAFT_5997</name>
</gene>
<organism evidence="2 3">
    <name type="scientific">Phialemonium thermophilum</name>
    <dbReference type="NCBI Taxonomy" id="223376"/>
    <lineage>
        <taxon>Eukaryota</taxon>
        <taxon>Fungi</taxon>
        <taxon>Dikarya</taxon>
        <taxon>Ascomycota</taxon>
        <taxon>Pezizomycotina</taxon>
        <taxon>Sordariomycetes</taxon>
        <taxon>Sordariomycetidae</taxon>
        <taxon>Cephalothecales</taxon>
        <taxon>Cephalothecaceae</taxon>
        <taxon>Phialemonium</taxon>
    </lineage>
</organism>
<dbReference type="InterPro" id="IPR026983">
    <property type="entry name" value="DHC"/>
</dbReference>
<evidence type="ECO:0000313" key="3">
    <source>
        <dbReference type="Proteomes" id="UP001586593"/>
    </source>
</evidence>
<reference evidence="2 3" key="1">
    <citation type="journal article" date="2024" name="Commun. Biol.">
        <title>Comparative genomic analysis of thermophilic fungi reveals convergent evolutionary adaptations and gene losses.</title>
        <authorList>
            <person name="Steindorff A.S."/>
            <person name="Aguilar-Pontes M.V."/>
            <person name="Robinson A.J."/>
            <person name="Andreopoulos B."/>
            <person name="LaButti K."/>
            <person name="Kuo A."/>
            <person name="Mondo S."/>
            <person name="Riley R."/>
            <person name="Otillar R."/>
            <person name="Haridas S."/>
            <person name="Lipzen A."/>
            <person name="Grimwood J."/>
            <person name="Schmutz J."/>
            <person name="Clum A."/>
            <person name="Reid I.D."/>
            <person name="Moisan M.C."/>
            <person name="Butler G."/>
            <person name="Nguyen T.T.M."/>
            <person name="Dewar K."/>
            <person name="Conant G."/>
            <person name="Drula E."/>
            <person name="Henrissat B."/>
            <person name="Hansel C."/>
            <person name="Singer S."/>
            <person name="Hutchinson M.I."/>
            <person name="de Vries R.P."/>
            <person name="Natvig D.O."/>
            <person name="Powell A.J."/>
            <person name="Tsang A."/>
            <person name="Grigoriev I.V."/>
        </authorList>
    </citation>
    <scope>NUCLEOTIDE SEQUENCE [LARGE SCALE GENOMIC DNA]</scope>
    <source>
        <strain evidence="2 3">ATCC 24622</strain>
    </source>
</reference>
<feature type="domain" description="Dynein heavy chain linker" evidence="1">
    <location>
        <begin position="2"/>
        <end position="203"/>
    </location>
</feature>
<proteinExistence type="predicted"/>
<evidence type="ECO:0000259" key="1">
    <source>
        <dbReference type="Pfam" id="PF08393"/>
    </source>
</evidence>
<dbReference type="PANTHER" id="PTHR45703">
    <property type="entry name" value="DYNEIN HEAVY CHAIN"/>
    <property type="match status" value="1"/>
</dbReference>
<sequence>MLWTSVQPRKVRASLDGLIKMTKEMPSRMRQYAAFEHVQGVLRQYLKVNPMLADLKSEAVRDRHWTKIFKELRPGGKRYSRVAMTLGDVWDLNLAASEAVIKEVIAQAQGEMALEEFLKQVRETWTGYQLELVAYNSNGGSNSCRLIRGWDELFAKCSENLNSLQAMRHSPYYREFEEEASAWEDKLNRVHVLFDVWIDVQRHEFFAVMRKVYKQPTVLDVLNIPNVQKSLERLAELLHKIQKALGE</sequence>
<dbReference type="EMBL" id="JAZHXJ010003372">
    <property type="protein sequence ID" value="KAL1835214.1"/>
    <property type="molecule type" value="Genomic_DNA"/>
</dbReference>
<protein>
    <recommendedName>
        <fullName evidence="1">Dynein heavy chain linker domain-containing protein</fullName>
    </recommendedName>
</protein>
<dbReference type="Gene3D" id="1.20.140.100">
    <property type="entry name" value="Dynein heavy chain, N-terminal domain 2"/>
    <property type="match status" value="2"/>
</dbReference>
<dbReference type="Proteomes" id="UP001586593">
    <property type="component" value="Unassembled WGS sequence"/>
</dbReference>
<accession>A0ABR3V0B8</accession>